<comment type="caution">
    <text evidence="5">The sequence shown here is derived from an EMBL/GenBank/DDBJ whole genome shotgun (WGS) entry which is preliminary data.</text>
</comment>
<keyword evidence="4" id="KW-0732">Signal</keyword>
<dbReference type="OrthoDB" id="1465784at2"/>
<dbReference type="InterPro" id="IPR011990">
    <property type="entry name" value="TPR-like_helical_dom_sf"/>
</dbReference>
<dbReference type="PROSITE" id="PS50005">
    <property type="entry name" value="TPR"/>
    <property type="match status" value="2"/>
</dbReference>
<dbReference type="SUPFAM" id="SSF48452">
    <property type="entry name" value="TPR-like"/>
    <property type="match status" value="1"/>
</dbReference>
<organism evidence="5 6">
    <name type="scientific">Salegentibacter mishustinae</name>
    <dbReference type="NCBI Taxonomy" id="270918"/>
    <lineage>
        <taxon>Bacteria</taxon>
        <taxon>Pseudomonadati</taxon>
        <taxon>Bacteroidota</taxon>
        <taxon>Flavobacteriia</taxon>
        <taxon>Flavobacteriales</taxon>
        <taxon>Flavobacteriaceae</taxon>
        <taxon>Salegentibacter</taxon>
    </lineage>
</organism>
<evidence type="ECO:0000313" key="6">
    <source>
        <dbReference type="Proteomes" id="UP000051643"/>
    </source>
</evidence>
<feature type="repeat" description="TPR" evidence="3">
    <location>
        <begin position="318"/>
        <end position="351"/>
    </location>
</feature>
<proteinExistence type="predicted"/>
<dbReference type="SMART" id="SM00028">
    <property type="entry name" value="TPR"/>
    <property type="match status" value="6"/>
</dbReference>
<gene>
    <name evidence="5" type="ORF">APR42_08255</name>
</gene>
<evidence type="ECO:0000313" key="5">
    <source>
        <dbReference type="EMBL" id="KRG27738.1"/>
    </source>
</evidence>
<dbReference type="PANTHER" id="PTHR45586">
    <property type="entry name" value="TPR REPEAT-CONTAINING PROTEIN PA4667"/>
    <property type="match status" value="1"/>
</dbReference>
<evidence type="ECO:0000256" key="4">
    <source>
        <dbReference type="SAM" id="SignalP"/>
    </source>
</evidence>
<dbReference type="InterPro" id="IPR019734">
    <property type="entry name" value="TPR_rpt"/>
</dbReference>
<evidence type="ECO:0000256" key="3">
    <source>
        <dbReference type="PROSITE-ProRule" id="PRU00339"/>
    </source>
</evidence>
<dbReference type="InterPro" id="IPR051012">
    <property type="entry name" value="CellSynth/LPSAsmb/PSIAsmb"/>
</dbReference>
<keyword evidence="6" id="KW-1185">Reference proteome</keyword>
<keyword evidence="2 3" id="KW-0802">TPR repeat</keyword>
<dbReference type="AlphaFoldDB" id="A0A0Q9ZDV0"/>
<dbReference type="Gene3D" id="1.25.40.10">
    <property type="entry name" value="Tetratricopeptide repeat domain"/>
    <property type="match status" value="3"/>
</dbReference>
<dbReference type="Pfam" id="PF13181">
    <property type="entry name" value="TPR_8"/>
    <property type="match status" value="1"/>
</dbReference>
<dbReference type="Proteomes" id="UP000051643">
    <property type="component" value="Unassembled WGS sequence"/>
</dbReference>
<name>A0A0Q9ZDV0_9FLAO</name>
<feature type="signal peptide" evidence="4">
    <location>
        <begin position="1"/>
        <end position="23"/>
    </location>
</feature>
<protein>
    <submittedName>
        <fullName evidence="5">Uncharacterized protein</fullName>
    </submittedName>
</protein>
<accession>A0A0Q9ZDV0</accession>
<keyword evidence="1" id="KW-0677">Repeat</keyword>
<feature type="repeat" description="TPR" evidence="3">
    <location>
        <begin position="79"/>
        <end position="112"/>
    </location>
</feature>
<dbReference type="PANTHER" id="PTHR45586:SF1">
    <property type="entry name" value="LIPOPOLYSACCHARIDE ASSEMBLY PROTEIN B"/>
    <property type="match status" value="1"/>
</dbReference>
<dbReference type="STRING" id="270918.APR42_08255"/>
<evidence type="ECO:0000256" key="1">
    <source>
        <dbReference type="ARBA" id="ARBA00022737"/>
    </source>
</evidence>
<dbReference type="RefSeq" id="WP_057482411.1">
    <property type="nucleotide sequence ID" value="NZ_BMWR01000004.1"/>
</dbReference>
<sequence>MKKYFFIIAMLSGALFSFQGSFAQEKEVVLEDVNQDDLGNVTDEFQEQFFEALKQKGIENYEKAILALEECQRLEPNNPVVYFEMARNYSELENYDRAIANLEKAHQLAPKREDVLDQLYKTYTRAKQYDNAIETLLKLLSFDEDYKEKLANIYLLNRQFDEALQTIDELDEHEGPSTYRNKLRRQIYARTGDTAAQIENLEQGIANNPENEKNYLNLIYIYSDMGDDEQAYNTALQLLEANPGSTLVHLALYKFHLEREEPEEAVNSMKIVFESEEIDAESKFKVLNDFLIFVDNNPEYEEDLMQVSKMLSERENAPKLYSQLGQYYMKRGELEDALNFFKAGLAENTDDFQLVKNTIFLQLELEKYKEARDLSKEMLEVFPAQPVLFLLQGIALNQLKEYREAIEILTFGLDYLIDNPRMEIDFYTQLKMAYKELGEEEKSAEFSRKVEALIKEIE</sequence>
<dbReference type="EMBL" id="LKTP01000034">
    <property type="protein sequence ID" value="KRG27738.1"/>
    <property type="molecule type" value="Genomic_DNA"/>
</dbReference>
<feature type="chain" id="PRO_5006389378" evidence="4">
    <location>
        <begin position="24"/>
        <end position="458"/>
    </location>
</feature>
<reference evidence="5" key="1">
    <citation type="submission" date="2015-10" db="EMBL/GenBank/DDBJ databases">
        <title>Draft genome sequence of Salegentibacter mishustinae KCTC 12263.</title>
        <authorList>
            <person name="Lin W."/>
            <person name="Zheng Q."/>
        </authorList>
    </citation>
    <scope>NUCLEOTIDE SEQUENCE [LARGE SCALE GENOMIC DNA]</scope>
    <source>
        <strain evidence="5">KCTC 12263</strain>
    </source>
</reference>
<evidence type="ECO:0000256" key="2">
    <source>
        <dbReference type="ARBA" id="ARBA00022803"/>
    </source>
</evidence>